<dbReference type="EC" id="4.2.1.1" evidence="2 7"/>
<reference evidence="10" key="1">
    <citation type="submission" date="2020-07" db="EMBL/GenBank/DDBJ databases">
        <title>Huge and variable diversity of episymbiotic CPR bacteria and DPANN archaea in groundwater ecosystems.</title>
        <authorList>
            <person name="He C.Y."/>
            <person name="Keren R."/>
            <person name="Whittaker M."/>
            <person name="Farag I.F."/>
            <person name="Doudna J."/>
            <person name="Cate J.H.D."/>
            <person name="Banfield J.F."/>
        </authorList>
    </citation>
    <scope>NUCLEOTIDE SEQUENCE</scope>
    <source>
        <strain evidence="10">NC_groundwater_1813_Pr3_B-0.1um_71_17</strain>
    </source>
</reference>
<evidence type="ECO:0000256" key="4">
    <source>
        <dbReference type="ARBA" id="ARBA00023239"/>
    </source>
</evidence>
<feature type="chain" id="PRO_5037794664" description="Carbonic anhydrase" evidence="9">
    <location>
        <begin position="25"/>
        <end position="278"/>
    </location>
</feature>
<sequence>MKRIPLLVAVLAALALAQAPIAPHAETTPDQVHRAIETKQRIQQRVATQLGSATATEPASGHGAPASGHAAPGAAAHAAPAGHPDEGDADVWARLLAGNRRFVSGRTRTRGVVAQRAALVGGQHPDAIVLACADSRVGPELLFDQSLGDLFVVRTAGNIVDPIVLGSMEYAVEHLHAKLIVVLGHGSCGAVKAACSNDELPSQNLVALVQEIRPTVQKLTSCFEGAELVERGVRANARHSAAQILANSAILRDAVEKGHLRIVTAYYDLASGEVKPID</sequence>
<comment type="function">
    <text evidence="7">Reversible hydration of carbon dioxide.</text>
</comment>
<organism evidence="10 11">
    <name type="scientific">Eiseniibacteriota bacterium</name>
    <dbReference type="NCBI Taxonomy" id="2212470"/>
    <lineage>
        <taxon>Bacteria</taxon>
        <taxon>Candidatus Eiseniibacteriota</taxon>
    </lineage>
</organism>
<protein>
    <recommendedName>
        <fullName evidence="2 7">Carbonic anhydrase</fullName>
        <ecNumber evidence="2 7">4.2.1.1</ecNumber>
    </recommendedName>
    <alternativeName>
        <fullName evidence="7">Carbonate dehydratase</fullName>
    </alternativeName>
</protein>
<comment type="cofactor">
    <cofactor evidence="6">
        <name>Zn(2+)</name>
        <dbReference type="ChEBI" id="CHEBI:29105"/>
    </cofactor>
    <text evidence="6">Binds 1 zinc ion per subunit.</text>
</comment>
<evidence type="ECO:0000256" key="1">
    <source>
        <dbReference type="ARBA" id="ARBA00006217"/>
    </source>
</evidence>
<keyword evidence="4 7" id="KW-0456">Lyase</keyword>
<comment type="similarity">
    <text evidence="1 7">Belongs to the beta-class carbonic anhydrase family.</text>
</comment>
<evidence type="ECO:0000256" key="2">
    <source>
        <dbReference type="ARBA" id="ARBA00012925"/>
    </source>
</evidence>
<evidence type="ECO:0000256" key="8">
    <source>
        <dbReference type="SAM" id="MobiDB-lite"/>
    </source>
</evidence>
<feature type="binding site" evidence="6">
    <location>
        <position position="188"/>
    </location>
    <ligand>
        <name>Zn(2+)</name>
        <dbReference type="ChEBI" id="CHEBI:29105"/>
    </ligand>
</feature>
<dbReference type="GO" id="GO:0008270">
    <property type="term" value="F:zinc ion binding"/>
    <property type="evidence" value="ECO:0007669"/>
    <property type="project" value="UniProtKB-UniRule"/>
</dbReference>
<evidence type="ECO:0000256" key="7">
    <source>
        <dbReference type="RuleBase" id="RU003956"/>
    </source>
</evidence>
<dbReference type="Proteomes" id="UP000696931">
    <property type="component" value="Unassembled WGS sequence"/>
</dbReference>
<evidence type="ECO:0000256" key="5">
    <source>
        <dbReference type="ARBA" id="ARBA00048348"/>
    </source>
</evidence>
<evidence type="ECO:0000256" key="3">
    <source>
        <dbReference type="ARBA" id="ARBA00022833"/>
    </source>
</evidence>
<dbReference type="InterPro" id="IPR036874">
    <property type="entry name" value="Carbonic_anhydrase_sf"/>
</dbReference>
<dbReference type="Gene3D" id="3.40.1050.10">
    <property type="entry name" value="Carbonic anhydrase"/>
    <property type="match status" value="1"/>
</dbReference>
<dbReference type="InterPro" id="IPR001765">
    <property type="entry name" value="Carbonic_anhydrase"/>
</dbReference>
<evidence type="ECO:0000313" key="10">
    <source>
        <dbReference type="EMBL" id="MBI5168921.1"/>
    </source>
</evidence>
<name>A0A933SCK1_UNCEI</name>
<dbReference type="EMBL" id="JACRIW010000038">
    <property type="protein sequence ID" value="MBI5168921.1"/>
    <property type="molecule type" value="Genomic_DNA"/>
</dbReference>
<dbReference type="PROSITE" id="PS00705">
    <property type="entry name" value="PROK_CO2_ANHYDRASE_2"/>
    <property type="match status" value="1"/>
</dbReference>
<dbReference type="SUPFAM" id="SSF53056">
    <property type="entry name" value="beta-carbonic anhydrase, cab"/>
    <property type="match status" value="1"/>
</dbReference>
<feature type="compositionally biased region" description="Polar residues" evidence="8">
    <location>
        <begin position="42"/>
        <end position="57"/>
    </location>
</feature>
<dbReference type="GO" id="GO:0004089">
    <property type="term" value="F:carbonate dehydratase activity"/>
    <property type="evidence" value="ECO:0007669"/>
    <property type="project" value="UniProtKB-UniRule"/>
</dbReference>
<dbReference type="PANTHER" id="PTHR11002:SF79">
    <property type="entry name" value="CARBONIC ANHYDRASE 2"/>
    <property type="match status" value="1"/>
</dbReference>
<feature type="binding site" evidence="6">
    <location>
        <position position="134"/>
    </location>
    <ligand>
        <name>Zn(2+)</name>
        <dbReference type="ChEBI" id="CHEBI:29105"/>
    </ligand>
</feature>
<evidence type="ECO:0000313" key="11">
    <source>
        <dbReference type="Proteomes" id="UP000696931"/>
    </source>
</evidence>
<feature type="compositionally biased region" description="Low complexity" evidence="8">
    <location>
        <begin position="58"/>
        <end position="82"/>
    </location>
</feature>
<keyword evidence="6" id="KW-0479">Metal-binding</keyword>
<dbReference type="InterPro" id="IPR015892">
    <property type="entry name" value="Carbonic_anhydrase_CS"/>
</dbReference>
<feature type="signal peptide" evidence="9">
    <location>
        <begin position="1"/>
        <end position="24"/>
    </location>
</feature>
<comment type="catalytic activity">
    <reaction evidence="5 7">
        <text>hydrogencarbonate + H(+) = CO2 + H2O</text>
        <dbReference type="Rhea" id="RHEA:10748"/>
        <dbReference type="ChEBI" id="CHEBI:15377"/>
        <dbReference type="ChEBI" id="CHEBI:15378"/>
        <dbReference type="ChEBI" id="CHEBI:16526"/>
        <dbReference type="ChEBI" id="CHEBI:17544"/>
        <dbReference type="EC" id="4.2.1.1"/>
    </reaction>
</comment>
<dbReference type="CDD" id="cd03378">
    <property type="entry name" value="beta_CA_cladeC"/>
    <property type="match status" value="1"/>
</dbReference>
<dbReference type="AlphaFoldDB" id="A0A933SCK1"/>
<evidence type="ECO:0000256" key="6">
    <source>
        <dbReference type="PIRSR" id="PIRSR601765-1"/>
    </source>
</evidence>
<dbReference type="PANTHER" id="PTHR11002">
    <property type="entry name" value="CARBONIC ANHYDRASE"/>
    <property type="match status" value="1"/>
</dbReference>
<evidence type="ECO:0000256" key="9">
    <source>
        <dbReference type="SAM" id="SignalP"/>
    </source>
</evidence>
<feature type="binding site" evidence="6">
    <location>
        <position position="185"/>
    </location>
    <ligand>
        <name>Zn(2+)</name>
        <dbReference type="ChEBI" id="CHEBI:29105"/>
    </ligand>
</feature>
<feature type="binding site" evidence="6">
    <location>
        <position position="132"/>
    </location>
    <ligand>
        <name>Zn(2+)</name>
        <dbReference type="ChEBI" id="CHEBI:29105"/>
    </ligand>
</feature>
<proteinExistence type="inferred from homology"/>
<comment type="caution">
    <text evidence="10">The sequence shown here is derived from an EMBL/GenBank/DDBJ whole genome shotgun (WGS) entry which is preliminary data.</text>
</comment>
<keyword evidence="9" id="KW-0732">Signal</keyword>
<accession>A0A933SCK1</accession>
<dbReference type="Pfam" id="PF00484">
    <property type="entry name" value="Pro_CA"/>
    <property type="match status" value="1"/>
</dbReference>
<gene>
    <name evidence="10" type="ORF">HZA61_05510</name>
</gene>
<feature type="region of interest" description="Disordered" evidence="8">
    <location>
        <begin position="42"/>
        <end position="85"/>
    </location>
</feature>
<keyword evidence="3 6" id="KW-0862">Zinc</keyword>
<dbReference type="PROSITE" id="PS00704">
    <property type="entry name" value="PROK_CO2_ANHYDRASE_1"/>
    <property type="match status" value="1"/>
</dbReference>
<dbReference type="SMART" id="SM00947">
    <property type="entry name" value="Pro_CA"/>
    <property type="match status" value="1"/>
</dbReference>
<dbReference type="GO" id="GO:0015976">
    <property type="term" value="P:carbon utilization"/>
    <property type="evidence" value="ECO:0007669"/>
    <property type="project" value="InterPro"/>
</dbReference>